<feature type="domain" description="BD-FAE-like" evidence="2">
    <location>
        <begin position="29"/>
        <end position="250"/>
    </location>
</feature>
<sequence length="303" mass="32987">MIIEQLALWGDEATQEHPATFTTYLADPMPEHEDVRRPAAIICGGGSFTHVGVHEKEPVALAFLQAGYQAFTLDYVTSSTGDVSYPNPEADLARMVATVRANAADWRVDPARVVVVGFSAGGFVCASLATSWRGNALPKLVGAPSESIRPDAVVLGYPALDYAHLCRMQLKDPRIDLRVPKTGGKTGRDLLNDYGRMIVEGEPTDDELLAALDSICPTMHVDRHVPPVFMWGTADDDTAPVAQLYPFAQRLAEEGVVHELHVFDRGGHSRSVANANSEHGDAEKQEAVRPWFNLALSFLARVM</sequence>
<comment type="caution">
    <text evidence="3">The sequence shown here is derived from an EMBL/GenBank/DDBJ whole genome shotgun (WGS) entry which is preliminary data.</text>
</comment>
<keyword evidence="4" id="KW-1185">Reference proteome</keyword>
<keyword evidence="1 3" id="KW-0378">Hydrolase</keyword>
<dbReference type="SUPFAM" id="SSF53474">
    <property type="entry name" value="alpha/beta-Hydrolases"/>
    <property type="match status" value="1"/>
</dbReference>
<evidence type="ECO:0000313" key="4">
    <source>
        <dbReference type="Proteomes" id="UP000546970"/>
    </source>
</evidence>
<protein>
    <submittedName>
        <fullName evidence="3">Alpha/beta hydrolase</fullName>
    </submittedName>
</protein>
<dbReference type="PANTHER" id="PTHR48081">
    <property type="entry name" value="AB HYDROLASE SUPERFAMILY PROTEIN C4A8.06C"/>
    <property type="match status" value="1"/>
</dbReference>
<dbReference type="Gene3D" id="3.40.50.1820">
    <property type="entry name" value="alpha/beta hydrolase"/>
    <property type="match status" value="1"/>
</dbReference>
<accession>A0A7X9UD06</accession>
<dbReference type="InterPro" id="IPR029058">
    <property type="entry name" value="AB_hydrolase_fold"/>
</dbReference>
<proteinExistence type="predicted"/>
<reference evidence="3 4" key="1">
    <citation type="submission" date="2020-04" db="EMBL/GenBank/DDBJ databases">
        <title>Collinsella sp. KGMB02528 nov., an anaerobic actinobacterium isolated from human feces.</title>
        <authorList>
            <person name="Han K.-I."/>
            <person name="Eom M.K."/>
            <person name="Kim J.-S."/>
            <person name="Lee K.C."/>
            <person name="Suh M.K."/>
            <person name="Park S.-H."/>
            <person name="Lee J.H."/>
            <person name="Kang S.W."/>
            <person name="Park J.-E."/>
            <person name="Oh B.S."/>
            <person name="Yu S.Y."/>
            <person name="Choi S.-H."/>
            <person name="Lee D.H."/>
            <person name="Yoon H."/>
            <person name="Kim B.-Y."/>
            <person name="Lee J.H."/>
            <person name="Lee J.-S."/>
        </authorList>
    </citation>
    <scope>NUCLEOTIDE SEQUENCE [LARGE SCALE GENOMIC DNA]</scope>
    <source>
        <strain evidence="3 4">KGMB02528</strain>
    </source>
</reference>
<organism evidence="3 4">
    <name type="scientific">Collinsella acetigenes</name>
    <dbReference type="NCBI Taxonomy" id="2713419"/>
    <lineage>
        <taxon>Bacteria</taxon>
        <taxon>Bacillati</taxon>
        <taxon>Actinomycetota</taxon>
        <taxon>Coriobacteriia</taxon>
        <taxon>Coriobacteriales</taxon>
        <taxon>Coriobacteriaceae</taxon>
        <taxon>Collinsella</taxon>
    </lineage>
</organism>
<dbReference type="PANTHER" id="PTHR48081:SF6">
    <property type="entry name" value="PEPTIDASE S9 PROLYL OLIGOPEPTIDASE CATALYTIC DOMAIN-CONTAINING PROTEIN"/>
    <property type="match status" value="1"/>
</dbReference>
<dbReference type="RefSeq" id="WP_169277820.1">
    <property type="nucleotide sequence ID" value="NZ_JABBCP010000007.1"/>
</dbReference>
<dbReference type="InterPro" id="IPR050300">
    <property type="entry name" value="GDXG_lipolytic_enzyme"/>
</dbReference>
<dbReference type="Proteomes" id="UP000546970">
    <property type="component" value="Unassembled WGS sequence"/>
</dbReference>
<dbReference type="GO" id="GO:0016787">
    <property type="term" value="F:hydrolase activity"/>
    <property type="evidence" value="ECO:0007669"/>
    <property type="project" value="UniProtKB-KW"/>
</dbReference>
<dbReference type="InterPro" id="IPR049492">
    <property type="entry name" value="BD-FAE-like_dom"/>
</dbReference>
<evidence type="ECO:0000313" key="3">
    <source>
        <dbReference type="EMBL" id="NMF56249.1"/>
    </source>
</evidence>
<dbReference type="EMBL" id="JABBCP010000007">
    <property type="protein sequence ID" value="NMF56249.1"/>
    <property type="molecule type" value="Genomic_DNA"/>
</dbReference>
<evidence type="ECO:0000259" key="2">
    <source>
        <dbReference type="Pfam" id="PF20434"/>
    </source>
</evidence>
<dbReference type="Pfam" id="PF20434">
    <property type="entry name" value="BD-FAE"/>
    <property type="match status" value="1"/>
</dbReference>
<evidence type="ECO:0000256" key="1">
    <source>
        <dbReference type="ARBA" id="ARBA00022801"/>
    </source>
</evidence>
<name>A0A7X9UD06_9ACTN</name>
<gene>
    <name evidence="3" type="ORF">HF320_07930</name>
</gene>
<dbReference type="AlphaFoldDB" id="A0A7X9UD06"/>